<evidence type="ECO:0000256" key="5">
    <source>
        <dbReference type="ARBA" id="ARBA00023315"/>
    </source>
</evidence>
<comment type="pathway">
    <text evidence="1">Lipid metabolism.</text>
</comment>
<comment type="function">
    <text evidence="9">Catalyzes the first step in the biosynthesis of ornithine lipids, which are phosphorus-free membrane lipids. Catalyzes the 3-hydroxyacyl-acyl carrier protein-dependent acylation of ornithine to form lyso-ornithine lipid (LOL).</text>
</comment>
<dbReference type="STRING" id="1122125.GCA_000423185_01697"/>
<dbReference type="EC" id="2.3.2.30" evidence="7"/>
<name>A0A211ZMN7_9PROT</name>
<evidence type="ECO:0000256" key="1">
    <source>
        <dbReference type="ARBA" id="ARBA00005189"/>
    </source>
</evidence>
<evidence type="ECO:0000256" key="7">
    <source>
        <dbReference type="ARBA" id="ARBA00039058"/>
    </source>
</evidence>
<evidence type="ECO:0000256" key="6">
    <source>
        <dbReference type="ARBA" id="ARBA00038095"/>
    </source>
</evidence>
<comment type="similarity">
    <text evidence="6">Belongs to the acetyltransferase family. OlsB subfamily.</text>
</comment>
<dbReference type="RefSeq" id="WP_088151583.1">
    <property type="nucleotide sequence ID" value="NZ_NHON01000022.1"/>
</dbReference>
<dbReference type="PANTHER" id="PTHR37323">
    <property type="entry name" value="GCN5-RELATED N-ACETYLTRANSFERASE"/>
    <property type="match status" value="1"/>
</dbReference>
<keyword evidence="2" id="KW-0444">Lipid biosynthesis</keyword>
<accession>A0A211ZMN7</accession>
<dbReference type="SUPFAM" id="SSF55729">
    <property type="entry name" value="Acyl-CoA N-acyltransferases (Nat)"/>
    <property type="match status" value="1"/>
</dbReference>
<dbReference type="OrthoDB" id="9787072at2"/>
<evidence type="ECO:0000313" key="12">
    <source>
        <dbReference type="Proteomes" id="UP000196655"/>
    </source>
</evidence>
<dbReference type="InterPro" id="IPR016181">
    <property type="entry name" value="Acyl_CoA_acyltransferase"/>
</dbReference>
<dbReference type="Gene3D" id="3.40.630.30">
    <property type="match status" value="1"/>
</dbReference>
<reference evidence="12" key="1">
    <citation type="submission" date="2017-05" db="EMBL/GenBank/DDBJ databases">
        <authorList>
            <person name="Macchi M."/>
            <person name="Festa S."/>
            <person name="Coppotelli B.M."/>
            <person name="Morelli I.S."/>
        </authorList>
    </citation>
    <scope>NUCLEOTIDE SEQUENCE [LARGE SCALE GENOMIC DNA]</scope>
    <source>
        <strain evidence="12">I</strain>
    </source>
</reference>
<dbReference type="Proteomes" id="UP000196655">
    <property type="component" value="Unassembled WGS sequence"/>
</dbReference>
<dbReference type="GO" id="GO:0043810">
    <property type="term" value="F:ornithine-acyl [acyl carrier protein] N-acyltransferase activity"/>
    <property type="evidence" value="ECO:0007669"/>
    <property type="project" value="UniProtKB-EC"/>
</dbReference>
<keyword evidence="3" id="KW-0808">Transferase</keyword>
<keyword evidence="4" id="KW-0443">Lipid metabolism</keyword>
<evidence type="ECO:0000256" key="3">
    <source>
        <dbReference type="ARBA" id="ARBA00022679"/>
    </source>
</evidence>
<dbReference type="PANTHER" id="PTHR37323:SF1">
    <property type="entry name" value="L-ORNITHINE N(ALPHA)-ACYLTRANSFERASE"/>
    <property type="match status" value="1"/>
</dbReference>
<comment type="catalytic activity">
    <reaction evidence="10">
        <text>a (3R)-hydroxyacyl-[ACP] + L-ornithine = a lyso-ornithine lipid + holo-[ACP] + H(+)</text>
        <dbReference type="Rhea" id="RHEA:20633"/>
        <dbReference type="Rhea" id="RHEA-COMP:9685"/>
        <dbReference type="Rhea" id="RHEA-COMP:9945"/>
        <dbReference type="ChEBI" id="CHEBI:15378"/>
        <dbReference type="ChEBI" id="CHEBI:46911"/>
        <dbReference type="ChEBI" id="CHEBI:64479"/>
        <dbReference type="ChEBI" id="CHEBI:78827"/>
        <dbReference type="ChEBI" id="CHEBI:138482"/>
        <dbReference type="EC" id="2.3.2.30"/>
    </reaction>
    <physiologicalReaction direction="left-to-right" evidence="10">
        <dbReference type="Rhea" id="RHEA:20634"/>
    </physiologicalReaction>
</comment>
<dbReference type="AlphaFoldDB" id="A0A211ZMN7"/>
<evidence type="ECO:0000256" key="10">
    <source>
        <dbReference type="ARBA" id="ARBA00047785"/>
    </source>
</evidence>
<keyword evidence="5" id="KW-0012">Acyltransferase</keyword>
<evidence type="ECO:0000256" key="8">
    <source>
        <dbReference type="ARBA" id="ARBA00039866"/>
    </source>
</evidence>
<dbReference type="EMBL" id="NHON01000022">
    <property type="protein sequence ID" value="OWJ66543.1"/>
    <property type="molecule type" value="Genomic_DNA"/>
</dbReference>
<dbReference type="InterPro" id="IPR052351">
    <property type="entry name" value="Ornithine_N-alpha-AT"/>
</dbReference>
<dbReference type="Pfam" id="PF13444">
    <property type="entry name" value="Acetyltransf_5"/>
    <property type="match status" value="1"/>
</dbReference>
<evidence type="ECO:0000256" key="4">
    <source>
        <dbReference type="ARBA" id="ARBA00023098"/>
    </source>
</evidence>
<comment type="caution">
    <text evidence="11">The sequence shown here is derived from an EMBL/GenBank/DDBJ whole genome shotgun (WGS) entry which is preliminary data.</text>
</comment>
<organism evidence="11 12">
    <name type="scientific">Inquilinus limosus</name>
    <dbReference type="NCBI Taxonomy" id="171674"/>
    <lineage>
        <taxon>Bacteria</taxon>
        <taxon>Pseudomonadati</taxon>
        <taxon>Pseudomonadota</taxon>
        <taxon>Alphaproteobacteria</taxon>
        <taxon>Rhodospirillales</taxon>
        <taxon>Rhodospirillaceae</taxon>
        <taxon>Inquilinus</taxon>
    </lineage>
</organism>
<keyword evidence="12" id="KW-1185">Reference proteome</keyword>
<proteinExistence type="inferred from homology"/>
<evidence type="ECO:0000256" key="9">
    <source>
        <dbReference type="ARBA" id="ARBA00045724"/>
    </source>
</evidence>
<protein>
    <recommendedName>
        <fullName evidence="8">L-ornithine N(alpha)-acyltransferase</fullName>
        <ecNumber evidence="7">2.3.2.30</ecNumber>
    </recommendedName>
</protein>
<evidence type="ECO:0000313" key="11">
    <source>
        <dbReference type="EMBL" id="OWJ66543.1"/>
    </source>
</evidence>
<evidence type="ECO:0000256" key="2">
    <source>
        <dbReference type="ARBA" id="ARBA00022516"/>
    </source>
</evidence>
<gene>
    <name evidence="11" type="ORF">BWR60_13660</name>
</gene>
<dbReference type="GO" id="GO:0006629">
    <property type="term" value="P:lipid metabolic process"/>
    <property type="evidence" value="ECO:0007669"/>
    <property type="project" value="UniProtKB-KW"/>
</dbReference>
<sequence length="278" mass="31071">MAVTTFVDDHGFSLRAGNLEVRLAETEEEIWAAQELRYAIFYQEMAAQPSVEMAAARRDFDAYDDVADHLLVIDHARGKGVDGVVGTYRLIQRDGAAKIGAFYSASEYDISKIEAHPGRILELGRSCVAGPYRSGGTMQLLWRGIAAYLFQHDIEIMFGCGSLPGTDPEALKLPLSYLYHYHLAPPALRPKALPERYTDMRLLPLTEIDQREAIAALPPLIKGYLRLGGHVGDGAVIDEQFGTTDVAIIVKTDLVTEKYFKHYELKREQRPVLAFRKD</sequence>